<dbReference type="EMBL" id="JASCXX010000006">
    <property type="protein sequence ID" value="MDI6448721.1"/>
    <property type="molecule type" value="Genomic_DNA"/>
</dbReference>
<evidence type="ECO:0008006" key="3">
    <source>
        <dbReference type="Google" id="ProtNLM"/>
    </source>
</evidence>
<sequence>MSAIEGRAKLVQAGKKLLSDWQQTRENWRDENARSFEQKYMAPLEASIRGAVLAMERMNSALEGARHDCRDSSGPGL</sequence>
<keyword evidence="2" id="KW-1185">Reference proteome</keyword>
<gene>
    <name evidence="1" type="ORF">QJ522_06665</name>
</gene>
<evidence type="ECO:0000313" key="1">
    <source>
        <dbReference type="EMBL" id="MDI6448721.1"/>
    </source>
</evidence>
<dbReference type="RefSeq" id="WP_349244130.1">
    <property type="nucleotide sequence ID" value="NZ_JASCXX010000006.1"/>
</dbReference>
<reference evidence="1" key="1">
    <citation type="submission" date="2023-05" db="EMBL/GenBank/DDBJ databases">
        <title>Anaerotaeda fermentans gen. nov., sp. nov., a novel anaerobic planctomycete of the new family within the order Sedimentisphaerales isolated from Taman Peninsula, Russia.</title>
        <authorList>
            <person name="Khomyakova M.A."/>
            <person name="Merkel A.Y."/>
            <person name="Slobodkin A.I."/>
        </authorList>
    </citation>
    <scope>NUCLEOTIDE SEQUENCE</scope>
    <source>
        <strain evidence="1">M17dextr</strain>
    </source>
</reference>
<dbReference type="Proteomes" id="UP001431776">
    <property type="component" value="Unassembled WGS sequence"/>
</dbReference>
<comment type="caution">
    <text evidence="1">The sequence shown here is derived from an EMBL/GenBank/DDBJ whole genome shotgun (WGS) entry which is preliminary data.</text>
</comment>
<evidence type="ECO:0000313" key="2">
    <source>
        <dbReference type="Proteomes" id="UP001431776"/>
    </source>
</evidence>
<name>A0AAW6TXV5_9BACT</name>
<organism evidence="1 2">
    <name type="scientific">Anaerobaca lacustris</name>
    <dbReference type="NCBI Taxonomy" id="3044600"/>
    <lineage>
        <taxon>Bacteria</taxon>
        <taxon>Pseudomonadati</taxon>
        <taxon>Planctomycetota</taxon>
        <taxon>Phycisphaerae</taxon>
        <taxon>Sedimentisphaerales</taxon>
        <taxon>Anaerobacaceae</taxon>
        <taxon>Anaerobaca</taxon>
    </lineage>
</organism>
<proteinExistence type="predicted"/>
<protein>
    <recommendedName>
        <fullName evidence="3">WXG100 family type VII secretion target</fullName>
    </recommendedName>
</protein>
<accession>A0AAW6TXV5</accession>
<dbReference type="AlphaFoldDB" id="A0AAW6TXV5"/>